<reference evidence="1 2" key="1">
    <citation type="journal article" date="2018" name="Nat. Genet.">
        <title>The Rosa genome provides new insights in the design of modern roses.</title>
        <authorList>
            <person name="Bendahmane M."/>
        </authorList>
    </citation>
    <scope>NUCLEOTIDE SEQUENCE [LARGE SCALE GENOMIC DNA]</scope>
    <source>
        <strain evidence="2">cv. Old Blush</strain>
    </source>
</reference>
<evidence type="ECO:0000313" key="1">
    <source>
        <dbReference type="EMBL" id="PRQ49287.1"/>
    </source>
</evidence>
<accession>A0A2P6RS90</accession>
<organism evidence="1 2">
    <name type="scientific">Rosa chinensis</name>
    <name type="common">China rose</name>
    <dbReference type="NCBI Taxonomy" id="74649"/>
    <lineage>
        <taxon>Eukaryota</taxon>
        <taxon>Viridiplantae</taxon>
        <taxon>Streptophyta</taxon>
        <taxon>Embryophyta</taxon>
        <taxon>Tracheophyta</taxon>
        <taxon>Spermatophyta</taxon>
        <taxon>Magnoliopsida</taxon>
        <taxon>eudicotyledons</taxon>
        <taxon>Gunneridae</taxon>
        <taxon>Pentapetalae</taxon>
        <taxon>rosids</taxon>
        <taxon>fabids</taxon>
        <taxon>Rosales</taxon>
        <taxon>Rosaceae</taxon>
        <taxon>Rosoideae</taxon>
        <taxon>Rosoideae incertae sedis</taxon>
        <taxon>Rosa</taxon>
    </lineage>
</organism>
<dbReference type="Proteomes" id="UP000238479">
    <property type="component" value="Chromosome 2"/>
</dbReference>
<dbReference type="Gramene" id="PRQ49287">
    <property type="protein sequence ID" value="PRQ49287"/>
    <property type="gene ID" value="RchiOBHm_Chr2g0120221"/>
</dbReference>
<sequence length="60" mass="6650">MEANSCASSWRGKPEAWLCINRGLHVRNAATTNWVQFPILALEQLVSVQERKVGATLLLA</sequence>
<evidence type="ECO:0000313" key="2">
    <source>
        <dbReference type="Proteomes" id="UP000238479"/>
    </source>
</evidence>
<protein>
    <submittedName>
        <fullName evidence="1">Uncharacterized protein</fullName>
    </submittedName>
</protein>
<proteinExistence type="predicted"/>
<name>A0A2P6RS90_ROSCH</name>
<dbReference type="EMBL" id="PDCK01000040">
    <property type="protein sequence ID" value="PRQ49287.1"/>
    <property type="molecule type" value="Genomic_DNA"/>
</dbReference>
<keyword evidence="2" id="KW-1185">Reference proteome</keyword>
<dbReference type="AlphaFoldDB" id="A0A2P6RS90"/>
<gene>
    <name evidence="1" type="ORF">RchiOBHm_Chr2g0120221</name>
</gene>
<comment type="caution">
    <text evidence="1">The sequence shown here is derived from an EMBL/GenBank/DDBJ whole genome shotgun (WGS) entry which is preliminary data.</text>
</comment>